<dbReference type="Pfam" id="PF13407">
    <property type="entry name" value="Peripla_BP_4"/>
    <property type="match status" value="1"/>
</dbReference>
<dbReference type="EMBL" id="CP102290">
    <property type="protein sequence ID" value="UWP58982.1"/>
    <property type="molecule type" value="Genomic_DNA"/>
</dbReference>
<name>A0ABY5VF33_9FIRM</name>
<dbReference type="Proteomes" id="UP001060164">
    <property type="component" value="Chromosome"/>
</dbReference>
<sequence length="398" mass="42531">MKKRFLAMISVFVIASMVITGCGGSSGGESSSESKAEDTAEKESAGGEDKDEVREDAADDTGNSGGSTADVASSENPLAGLKNLGDVKGGGQSFKILSAQDNFGEFHVTFYQGALYAAKEIKEKYGIDVAIDFKAGSGTVTDAAELNGILEQGVNEGYDAIMTPGYNASSVKSAWEYAASKDVPMFAWWGDHLEEYDDLIAAWCVNDTVQQCTKITEYMINHAKEQGAEPKVVIMSQGSTDVETIIVDATTKICDEMGVDAKTVIVTTDSATQIEAISNAYQADPSWNIWLAYTGEAGVSAATVFKEFGVTDDMFVAGIDATSTHLDCLEEGTNVCLLEQGVYSAGYVAAYQAVDYLLDGKLDTLDYVEITANDIVNMDNYDAWRAVNDIVMEAIESN</sequence>
<evidence type="ECO:0000256" key="2">
    <source>
        <dbReference type="SAM" id="SignalP"/>
    </source>
</evidence>
<proteinExistence type="predicted"/>
<evidence type="ECO:0000259" key="3">
    <source>
        <dbReference type="Pfam" id="PF13407"/>
    </source>
</evidence>
<keyword evidence="5" id="KW-1185">Reference proteome</keyword>
<dbReference type="SUPFAM" id="SSF53822">
    <property type="entry name" value="Periplasmic binding protein-like I"/>
    <property type="match status" value="1"/>
</dbReference>
<feature type="compositionally biased region" description="Polar residues" evidence="1">
    <location>
        <begin position="66"/>
        <end position="76"/>
    </location>
</feature>
<evidence type="ECO:0000313" key="5">
    <source>
        <dbReference type="Proteomes" id="UP001060164"/>
    </source>
</evidence>
<dbReference type="RefSeq" id="WP_028527267.1">
    <property type="nucleotide sequence ID" value="NZ_CABLBR010000001.1"/>
</dbReference>
<organism evidence="4 5">
    <name type="scientific">Ruminococcus gauvreauii</name>
    <dbReference type="NCBI Taxonomy" id="438033"/>
    <lineage>
        <taxon>Bacteria</taxon>
        <taxon>Bacillati</taxon>
        <taxon>Bacillota</taxon>
        <taxon>Clostridia</taxon>
        <taxon>Eubacteriales</taxon>
        <taxon>Oscillospiraceae</taxon>
        <taxon>Ruminococcus</taxon>
    </lineage>
</organism>
<evidence type="ECO:0000313" key="4">
    <source>
        <dbReference type="EMBL" id="UWP58982.1"/>
    </source>
</evidence>
<feature type="region of interest" description="Disordered" evidence="1">
    <location>
        <begin position="25"/>
        <end position="77"/>
    </location>
</feature>
<gene>
    <name evidence="4" type="ORF">NQ502_16665</name>
</gene>
<dbReference type="InterPro" id="IPR025997">
    <property type="entry name" value="SBP_2_dom"/>
</dbReference>
<dbReference type="InterPro" id="IPR028082">
    <property type="entry name" value="Peripla_BP_I"/>
</dbReference>
<feature type="chain" id="PRO_5047154848" evidence="2">
    <location>
        <begin position="21"/>
        <end position="398"/>
    </location>
</feature>
<feature type="signal peptide" evidence="2">
    <location>
        <begin position="1"/>
        <end position="20"/>
    </location>
</feature>
<feature type="compositionally biased region" description="Basic and acidic residues" evidence="1">
    <location>
        <begin position="32"/>
        <end position="56"/>
    </location>
</feature>
<dbReference type="PROSITE" id="PS51257">
    <property type="entry name" value="PROKAR_LIPOPROTEIN"/>
    <property type="match status" value="1"/>
</dbReference>
<reference evidence="4" key="1">
    <citation type="journal article" date="2022" name="Cell">
        <title>Design, construction, and in vivo augmentation of a complex gut microbiome.</title>
        <authorList>
            <person name="Cheng A.G."/>
            <person name="Ho P.Y."/>
            <person name="Aranda-Diaz A."/>
            <person name="Jain S."/>
            <person name="Yu F.B."/>
            <person name="Meng X."/>
            <person name="Wang M."/>
            <person name="Iakiviak M."/>
            <person name="Nagashima K."/>
            <person name="Zhao A."/>
            <person name="Murugkar P."/>
            <person name="Patil A."/>
            <person name="Atabakhsh K."/>
            <person name="Weakley A."/>
            <person name="Yan J."/>
            <person name="Brumbaugh A.R."/>
            <person name="Higginbottom S."/>
            <person name="Dimas A."/>
            <person name="Shiver A.L."/>
            <person name="Deutschbauer A."/>
            <person name="Neff N."/>
            <person name="Sonnenburg J.L."/>
            <person name="Huang K.C."/>
            <person name="Fischbach M.A."/>
        </authorList>
    </citation>
    <scope>NUCLEOTIDE SEQUENCE</scope>
    <source>
        <strain evidence="4">DSM 19829</strain>
    </source>
</reference>
<dbReference type="Gene3D" id="3.40.50.2300">
    <property type="match status" value="2"/>
</dbReference>
<evidence type="ECO:0000256" key="1">
    <source>
        <dbReference type="SAM" id="MobiDB-lite"/>
    </source>
</evidence>
<protein>
    <submittedName>
        <fullName evidence="4">Substrate-binding domain-containing protein</fullName>
    </submittedName>
</protein>
<feature type="domain" description="Periplasmic binding protein" evidence="3">
    <location>
        <begin position="109"/>
        <end position="360"/>
    </location>
</feature>
<keyword evidence="2" id="KW-0732">Signal</keyword>
<accession>A0ABY5VF33</accession>